<dbReference type="InterPro" id="IPR036658">
    <property type="entry name" value="CPI-17_sf"/>
</dbReference>
<protein>
    <submittedName>
        <fullName evidence="1">Uncharacterized protein</fullName>
    </submittedName>
</protein>
<evidence type="ECO:0000313" key="1">
    <source>
        <dbReference type="EMBL" id="KRN54521.1"/>
    </source>
</evidence>
<dbReference type="EMBL" id="JQBS01000035">
    <property type="protein sequence ID" value="KRN54521.1"/>
    <property type="molecule type" value="Genomic_DNA"/>
</dbReference>
<dbReference type="GeneID" id="89589095"/>
<dbReference type="RefSeq" id="WP_034569270.1">
    <property type="nucleotide sequence ID" value="NZ_JQBS01000035.1"/>
</dbReference>
<gene>
    <name evidence="1" type="ORF">IV74_GL002105</name>
</gene>
<dbReference type="Proteomes" id="UP000051658">
    <property type="component" value="Unassembled WGS sequence"/>
</dbReference>
<sequence>MEMREWIKQELQKLVKGDQDQFIVDATIEYINELNSDNESLQVALEGEIWSPKKWSHPR</sequence>
<organism evidence="1 2">
    <name type="scientific">Carnobacterium divergens DSM 20623</name>
    <dbReference type="NCBI Taxonomy" id="1449336"/>
    <lineage>
        <taxon>Bacteria</taxon>
        <taxon>Bacillati</taxon>
        <taxon>Bacillota</taxon>
        <taxon>Bacilli</taxon>
        <taxon>Lactobacillales</taxon>
        <taxon>Carnobacteriaceae</taxon>
        <taxon>Carnobacterium</taxon>
    </lineage>
</organism>
<proteinExistence type="predicted"/>
<dbReference type="SUPFAM" id="SSF81790">
    <property type="entry name" value="Myosin phosphatase inhibitor 17kDa protein, CPI-17"/>
    <property type="match status" value="1"/>
</dbReference>
<comment type="caution">
    <text evidence="1">The sequence shown here is derived from an EMBL/GenBank/DDBJ whole genome shotgun (WGS) entry which is preliminary data.</text>
</comment>
<dbReference type="AlphaFoldDB" id="A0A0R2HNQ6"/>
<keyword evidence="2" id="KW-1185">Reference proteome</keyword>
<dbReference type="eggNOG" id="ENOG502ZTB4">
    <property type="taxonomic scope" value="Bacteria"/>
</dbReference>
<dbReference type="GO" id="GO:0005737">
    <property type="term" value="C:cytoplasm"/>
    <property type="evidence" value="ECO:0007669"/>
    <property type="project" value="InterPro"/>
</dbReference>
<dbReference type="PATRIC" id="fig|1449336.4.peg.2142"/>
<reference evidence="1 2" key="1">
    <citation type="journal article" date="2015" name="Genome Announc.">
        <title>Expanding the biotechnology potential of lactobacilli through comparative genomics of 213 strains and associated genera.</title>
        <authorList>
            <person name="Sun Z."/>
            <person name="Harris H.M."/>
            <person name="McCann A."/>
            <person name="Guo C."/>
            <person name="Argimon S."/>
            <person name="Zhang W."/>
            <person name="Yang X."/>
            <person name="Jeffery I.B."/>
            <person name="Cooney J.C."/>
            <person name="Kagawa T.F."/>
            <person name="Liu W."/>
            <person name="Song Y."/>
            <person name="Salvetti E."/>
            <person name="Wrobel A."/>
            <person name="Rasinkangas P."/>
            <person name="Parkhill J."/>
            <person name="Rea M.C."/>
            <person name="O'Sullivan O."/>
            <person name="Ritari J."/>
            <person name="Douillard F.P."/>
            <person name="Paul Ross R."/>
            <person name="Yang R."/>
            <person name="Briner A.E."/>
            <person name="Felis G.E."/>
            <person name="de Vos W.M."/>
            <person name="Barrangou R."/>
            <person name="Klaenhammer T.R."/>
            <person name="Caufield P.W."/>
            <person name="Cui Y."/>
            <person name="Zhang H."/>
            <person name="O'Toole P.W."/>
        </authorList>
    </citation>
    <scope>NUCLEOTIDE SEQUENCE [LARGE SCALE GENOMIC DNA]</scope>
    <source>
        <strain evidence="1 2">DSM 20623</strain>
    </source>
</reference>
<evidence type="ECO:0000313" key="2">
    <source>
        <dbReference type="Proteomes" id="UP000051658"/>
    </source>
</evidence>
<accession>A0A0R2HNQ6</accession>
<name>A0A0R2HNQ6_CARDV</name>